<name>A0A8K0EZN6_BRALA</name>
<feature type="region of interest" description="Disordered" evidence="4">
    <location>
        <begin position="463"/>
        <end position="508"/>
    </location>
</feature>
<dbReference type="GO" id="GO:0005886">
    <property type="term" value="C:plasma membrane"/>
    <property type="evidence" value="ECO:0007669"/>
    <property type="project" value="TreeGrafter"/>
</dbReference>
<evidence type="ECO:0000256" key="4">
    <source>
        <dbReference type="SAM" id="MobiDB-lite"/>
    </source>
</evidence>
<dbReference type="InterPro" id="IPR000483">
    <property type="entry name" value="Cys-rich_flank_reg_C"/>
</dbReference>
<dbReference type="SMART" id="SM00365">
    <property type="entry name" value="LRR_SD22"/>
    <property type="match status" value="4"/>
</dbReference>
<dbReference type="SMART" id="SM00369">
    <property type="entry name" value="LRR_TYP"/>
    <property type="match status" value="5"/>
</dbReference>
<keyword evidence="5" id="KW-0472">Membrane</keyword>
<dbReference type="PRINTS" id="PR00019">
    <property type="entry name" value="LEURICHRPT"/>
</dbReference>
<keyword evidence="9" id="KW-1185">Reference proteome</keyword>
<evidence type="ECO:0000313" key="8">
    <source>
        <dbReference type="EMBL" id="CAH1272451.1"/>
    </source>
</evidence>
<proteinExistence type="predicted"/>
<keyword evidence="1" id="KW-0433">Leucine-rich repeat</keyword>
<feature type="domain" description="LRRNT" evidence="6">
    <location>
        <begin position="34"/>
        <end position="68"/>
    </location>
</feature>
<evidence type="ECO:0000256" key="5">
    <source>
        <dbReference type="SAM" id="Phobius"/>
    </source>
</evidence>
<organism evidence="8 9">
    <name type="scientific">Branchiostoma lanceolatum</name>
    <name type="common">Common lancelet</name>
    <name type="synonym">Amphioxus lanceolatum</name>
    <dbReference type="NCBI Taxonomy" id="7740"/>
    <lineage>
        <taxon>Eukaryota</taxon>
        <taxon>Metazoa</taxon>
        <taxon>Chordata</taxon>
        <taxon>Cephalochordata</taxon>
        <taxon>Leptocardii</taxon>
        <taxon>Amphioxiformes</taxon>
        <taxon>Branchiostomatidae</taxon>
        <taxon>Branchiostoma</taxon>
    </lineage>
</organism>
<evidence type="ECO:0000259" key="7">
    <source>
        <dbReference type="SMART" id="SM00082"/>
    </source>
</evidence>
<dbReference type="AlphaFoldDB" id="A0A8K0EZN6"/>
<feature type="transmembrane region" description="Helical" evidence="5">
    <location>
        <begin position="513"/>
        <end position="536"/>
    </location>
</feature>
<evidence type="ECO:0000256" key="2">
    <source>
        <dbReference type="ARBA" id="ARBA00022729"/>
    </source>
</evidence>
<dbReference type="InterPro" id="IPR001611">
    <property type="entry name" value="Leu-rich_rpt"/>
</dbReference>
<dbReference type="Proteomes" id="UP000838412">
    <property type="component" value="Chromosome 8"/>
</dbReference>
<dbReference type="Pfam" id="PF00560">
    <property type="entry name" value="LRR_1"/>
    <property type="match status" value="1"/>
</dbReference>
<evidence type="ECO:0000259" key="6">
    <source>
        <dbReference type="SMART" id="SM00013"/>
    </source>
</evidence>
<dbReference type="Gene3D" id="3.80.10.10">
    <property type="entry name" value="Ribonuclease Inhibitor"/>
    <property type="match status" value="1"/>
</dbReference>
<dbReference type="InterPro" id="IPR032675">
    <property type="entry name" value="LRR_dom_sf"/>
</dbReference>
<feature type="compositionally biased region" description="Basic and acidic residues" evidence="4">
    <location>
        <begin position="475"/>
        <end position="485"/>
    </location>
</feature>
<dbReference type="SMART" id="SM00082">
    <property type="entry name" value="LRRCT"/>
    <property type="match status" value="1"/>
</dbReference>
<reference evidence="8" key="1">
    <citation type="submission" date="2022-01" db="EMBL/GenBank/DDBJ databases">
        <authorList>
            <person name="Braso-Vives M."/>
        </authorList>
    </citation>
    <scope>NUCLEOTIDE SEQUENCE</scope>
</reference>
<dbReference type="PROSITE" id="PS51257">
    <property type="entry name" value="PROKAR_LIPOPROTEIN"/>
    <property type="match status" value="1"/>
</dbReference>
<dbReference type="PANTHER" id="PTHR24369:SF212">
    <property type="entry name" value="LEUCINE-RICH REPEAT-CONTAINING PROTEIN 4B-LIKE"/>
    <property type="match status" value="1"/>
</dbReference>
<dbReference type="OrthoDB" id="1055097at2759"/>
<dbReference type="PROSITE" id="PS51450">
    <property type="entry name" value="LRR"/>
    <property type="match status" value="3"/>
</dbReference>
<keyword evidence="3" id="KW-0677">Repeat</keyword>
<evidence type="ECO:0000313" key="9">
    <source>
        <dbReference type="Proteomes" id="UP000838412"/>
    </source>
</evidence>
<dbReference type="InterPro" id="IPR003591">
    <property type="entry name" value="Leu-rich_rpt_typical-subtyp"/>
</dbReference>
<gene>
    <name evidence="8" type="primary">LRRC4C</name>
    <name evidence="8" type="ORF">BLAG_LOCUS24091</name>
</gene>
<accession>A0A8K0EZN6</accession>
<evidence type="ECO:0000256" key="3">
    <source>
        <dbReference type="ARBA" id="ARBA00022737"/>
    </source>
</evidence>
<keyword evidence="5" id="KW-0812">Transmembrane</keyword>
<feature type="domain" description="LRRCT" evidence="7">
    <location>
        <begin position="289"/>
        <end position="341"/>
    </location>
</feature>
<dbReference type="EMBL" id="OV696693">
    <property type="protein sequence ID" value="CAH1272451.1"/>
    <property type="molecule type" value="Genomic_DNA"/>
</dbReference>
<dbReference type="PANTHER" id="PTHR24369">
    <property type="entry name" value="ANTIGEN BSP, PUTATIVE-RELATED"/>
    <property type="match status" value="1"/>
</dbReference>
<dbReference type="InterPro" id="IPR000372">
    <property type="entry name" value="LRRNT"/>
</dbReference>
<dbReference type="Pfam" id="PF13855">
    <property type="entry name" value="LRR_8"/>
    <property type="match status" value="2"/>
</dbReference>
<protein>
    <submittedName>
        <fullName evidence="8">LRRC4C protein</fullName>
    </submittedName>
</protein>
<dbReference type="SUPFAM" id="SSF52058">
    <property type="entry name" value="L domain-like"/>
    <property type="match status" value="1"/>
</dbReference>
<dbReference type="FunFam" id="3.80.10.10:FF:001360">
    <property type="entry name" value="Uncharacterized protein"/>
    <property type="match status" value="1"/>
</dbReference>
<dbReference type="InterPro" id="IPR050541">
    <property type="entry name" value="LRR_TM_domain-containing"/>
</dbReference>
<dbReference type="SMART" id="SM00013">
    <property type="entry name" value="LRRNT"/>
    <property type="match status" value="1"/>
</dbReference>
<keyword evidence="5" id="KW-1133">Transmembrane helix</keyword>
<evidence type="ECO:0000256" key="1">
    <source>
        <dbReference type="ARBA" id="ARBA00022614"/>
    </source>
</evidence>
<sequence>MALNEVRASFNNGEKFCIAMAALYTLFGCVETLICPRLCNCSGSFENVHCNGKGLTKIPRGIPDSVLYLNLQNNNISKIQRDQFVDFVDLKNLHLGDNLIGRIEDGALNGLNNLHILELYNNRNNLYSRGTFSAVTNLEELWLRGNPIVCLDDYAFSQLPNLRYLDIGELHELRITSENMFAGLSSLVNLNMAVASLSSVPFLTHLSNLEQLDLSGNSLKTISQKSFSGLDRLERLLLVSCRITSVDVNAFEGLKSLTVLNLSHNSLTYLPEGIFDMTPALRNMNLQHNPWNCSCDMTWLLEWIRSSERNVTCNDCGRCSNPRRLKGQQLVNLTKESLSCPGGKTTVANLKINMTEGGEKDLECLTGRDTTQIWKTGSTIRSGSFQLSVKISGDGSVNVTDVTTDGSGIYACGKSNSRQILSSARITSVAAGRMARLQSRAANSDADDAQDLGECKVREVSVDTWVPNDASQTPEQKENRNDKSRPTRINNGGNVMVDDTDGSETNTTSDHKIYIIGSIVGVVVLGILVWGAVIGARKSRARRIARRQKKKKKAERESCYVAFRSDEELDVNEIPPPDVFSIYTNQHYQDSRHSGLKAEADVFSGLKVETEI</sequence>
<keyword evidence="2" id="KW-0732">Signal</keyword>